<organism evidence="3">
    <name type="scientific">Guillardia theta (strain CCMP2712)</name>
    <name type="common">Cryptophyte</name>
    <dbReference type="NCBI Taxonomy" id="905079"/>
    <lineage>
        <taxon>Eukaryota</taxon>
        <taxon>Cryptophyceae</taxon>
        <taxon>Pyrenomonadales</taxon>
        <taxon>Geminigeraceae</taxon>
        <taxon>Guillardia</taxon>
    </lineage>
</organism>
<dbReference type="InterPro" id="IPR002641">
    <property type="entry name" value="PNPLA_dom"/>
</dbReference>
<dbReference type="PaxDb" id="55529-EKX51691"/>
<protein>
    <recommendedName>
        <fullName evidence="2">PNPLA domain-containing protein</fullName>
    </recommendedName>
</protein>
<sequence length="186" mass="20552">MASGNKQANKEERLFSFAACGWLKIYLFGVAKALQETGMANNAKFVGSSAGSLVGLALALDLDFEEIKEFQLNCVKRTHGSIRGALRLKAYLDEIMDQMLPEGACDQINDSFQNVSKCTTSMAPLCGMPFVHDGDLVYDGAVSDCIFHYGGRCILHESKILNGCIIWDVMMEKYGACNNKRVWMDK</sequence>
<dbReference type="GeneID" id="17308473"/>
<dbReference type="GO" id="GO:0019433">
    <property type="term" value="P:triglyceride catabolic process"/>
    <property type="evidence" value="ECO:0007669"/>
    <property type="project" value="TreeGrafter"/>
</dbReference>
<dbReference type="HOGENOM" id="CLU_1457090_0_0_1"/>
<evidence type="ECO:0000313" key="5">
    <source>
        <dbReference type="Proteomes" id="UP000011087"/>
    </source>
</evidence>
<dbReference type="AlphaFoldDB" id="L1JSZ4"/>
<dbReference type="EMBL" id="JH992974">
    <property type="protein sequence ID" value="EKX51691.1"/>
    <property type="molecule type" value="Genomic_DNA"/>
</dbReference>
<reference evidence="4" key="3">
    <citation type="submission" date="2016-03" db="UniProtKB">
        <authorList>
            <consortium name="EnsemblProtists"/>
        </authorList>
    </citation>
    <scope>IDENTIFICATION</scope>
</reference>
<reference evidence="5" key="2">
    <citation type="submission" date="2012-11" db="EMBL/GenBank/DDBJ databases">
        <authorList>
            <person name="Kuo A."/>
            <person name="Curtis B.A."/>
            <person name="Tanifuji G."/>
            <person name="Burki F."/>
            <person name="Gruber A."/>
            <person name="Irimia M."/>
            <person name="Maruyama S."/>
            <person name="Arias M.C."/>
            <person name="Ball S.G."/>
            <person name="Gile G.H."/>
            <person name="Hirakawa Y."/>
            <person name="Hopkins J.F."/>
            <person name="Rensing S.A."/>
            <person name="Schmutz J."/>
            <person name="Symeonidi A."/>
            <person name="Elias M."/>
            <person name="Eveleigh R.J."/>
            <person name="Herman E.K."/>
            <person name="Klute M.J."/>
            <person name="Nakayama T."/>
            <person name="Obornik M."/>
            <person name="Reyes-Prieto A."/>
            <person name="Armbrust E.V."/>
            <person name="Aves S.J."/>
            <person name="Beiko R.G."/>
            <person name="Coutinho P."/>
            <person name="Dacks J.B."/>
            <person name="Durnford D.G."/>
            <person name="Fast N.M."/>
            <person name="Green B.R."/>
            <person name="Grisdale C."/>
            <person name="Hempe F."/>
            <person name="Henrissat B."/>
            <person name="Hoppner M.P."/>
            <person name="Ishida K.-I."/>
            <person name="Kim E."/>
            <person name="Koreny L."/>
            <person name="Kroth P.G."/>
            <person name="Liu Y."/>
            <person name="Malik S.-B."/>
            <person name="Maier U.G."/>
            <person name="McRose D."/>
            <person name="Mock T."/>
            <person name="Neilson J.A."/>
            <person name="Onodera N.T."/>
            <person name="Poole A.M."/>
            <person name="Pritham E.J."/>
            <person name="Richards T.A."/>
            <person name="Rocap G."/>
            <person name="Roy S.W."/>
            <person name="Sarai C."/>
            <person name="Schaack S."/>
            <person name="Shirato S."/>
            <person name="Slamovits C.H."/>
            <person name="Spencer D.F."/>
            <person name="Suzuki S."/>
            <person name="Worden A.Z."/>
            <person name="Zauner S."/>
            <person name="Barry K."/>
            <person name="Bell C."/>
            <person name="Bharti A.K."/>
            <person name="Crow J.A."/>
            <person name="Grimwood J."/>
            <person name="Kramer R."/>
            <person name="Lindquist E."/>
            <person name="Lucas S."/>
            <person name="Salamov A."/>
            <person name="McFadden G.I."/>
            <person name="Lane C.E."/>
            <person name="Keeling P.J."/>
            <person name="Gray M.W."/>
            <person name="Grigoriev I.V."/>
            <person name="Archibald J.M."/>
        </authorList>
    </citation>
    <scope>NUCLEOTIDE SEQUENCE</scope>
    <source>
        <strain evidence="5">CCMP2712</strain>
    </source>
</reference>
<dbReference type="OrthoDB" id="197155at2759"/>
<dbReference type="RefSeq" id="XP_005838671.1">
    <property type="nucleotide sequence ID" value="XM_005838614.1"/>
</dbReference>
<dbReference type="EnsemblProtists" id="EKX51691">
    <property type="protein sequence ID" value="EKX51691"/>
    <property type="gene ID" value="GUITHDRAFT_134065"/>
</dbReference>
<dbReference type="GO" id="GO:0055088">
    <property type="term" value="P:lipid homeostasis"/>
    <property type="evidence" value="ECO:0007669"/>
    <property type="project" value="TreeGrafter"/>
</dbReference>
<dbReference type="InterPro" id="IPR016035">
    <property type="entry name" value="Acyl_Trfase/lysoPLipase"/>
</dbReference>
<dbReference type="GO" id="GO:0016020">
    <property type="term" value="C:membrane"/>
    <property type="evidence" value="ECO:0007669"/>
    <property type="project" value="TreeGrafter"/>
</dbReference>
<dbReference type="Pfam" id="PF01734">
    <property type="entry name" value="Patatin"/>
    <property type="match status" value="1"/>
</dbReference>
<evidence type="ECO:0000313" key="4">
    <source>
        <dbReference type="EnsemblProtists" id="EKX51691"/>
    </source>
</evidence>
<dbReference type="SUPFAM" id="SSF52151">
    <property type="entry name" value="FabD/lysophospholipase-like"/>
    <property type="match status" value="1"/>
</dbReference>
<dbReference type="KEGG" id="gtt:GUITHDRAFT_134065"/>
<feature type="domain" description="PNPLA" evidence="2">
    <location>
        <begin position="16"/>
        <end position="89"/>
    </location>
</feature>
<keyword evidence="5" id="KW-1185">Reference proteome</keyword>
<dbReference type="InterPro" id="IPR033562">
    <property type="entry name" value="PLPL"/>
</dbReference>
<dbReference type="GO" id="GO:0005811">
    <property type="term" value="C:lipid droplet"/>
    <property type="evidence" value="ECO:0007669"/>
    <property type="project" value="TreeGrafter"/>
</dbReference>
<keyword evidence="1" id="KW-0443">Lipid metabolism</keyword>
<gene>
    <name evidence="3" type="ORF">GUITHDRAFT_134065</name>
</gene>
<dbReference type="GO" id="GO:0004806">
    <property type="term" value="F:triacylglycerol lipase activity"/>
    <property type="evidence" value="ECO:0007669"/>
    <property type="project" value="TreeGrafter"/>
</dbReference>
<dbReference type="PANTHER" id="PTHR12406">
    <property type="entry name" value="CALCIUM-INDEPENDENT PHOSPHOLIPASE A2 IPLA2 -RELATED"/>
    <property type="match status" value="1"/>
</dbReference>
<evidence type="ECO:0000256" key="1">
    <source>
        <dbReference type="ARBA" id="ARBA00023098"/>
    </source>
</evidence>
<evidence type="ECO:0000313" key="3">
    <source>
        <dbReference type="EMBL" id="EKX51691.1"/>
    </source>
</evidence>
<proteinExistence type="predicted"/>
<dbReference type="PANTHER" id="PTHR12406:SF42">
    <property type="entry name" value="PNPLA DOMAIN-CONTAINING PROTEIN"/>
    <property type="match status" value="1"/>
</dbReference>
<dbReference type="Proteomes" id="UP000011087">
    <property type="component" value="Unassembled WGS sequence"/>
</dbReference>
<dbReference type="GO" id="GO:0005737">
    <property type="term" value="C:cytoplasm"/>
    <property type="evidence" value="ECO:0007669"/>
    <property type="project" value="TreeGrafter"/>
</dbReference>
<evidence type="ECO:0000259" key="2">
    <source>
        <dbReference type="Pfam" id="PF01734"/>
    </source>
</evidence>
<accession>L1JSZ4</accession>
<dbReference type="Gene3D" id="3.40.1090.10">
    <property type="entry name" value="Cytosolic phospholipase A2 catalytic domain"/>
    <property type="match status" value="1"/>
</dbReference>
<name>L1JSZ4_GUITC</name>
<reference evidence="3 5" key="1">
    <citation type="journal article" date="2012" name="Nature">
        <title>Algal genomes reveal evolutionary mosaicism and the fate of nucleomorphs.</title>
        <authorList>
            <consortium name="DOE Joint Genome Institute"/>
            <person name="Curtis B.A."/>
            <person name="Tanifuji G."/>
            <person name="Burki F."/>
            <person name="Gruber A."/>
            <person name="Irimia M."/>
            <person name="Maruyama S."/>
            <person name="Arias M.C."/>
            <person name="Ball S.G."/>
            <person name="Gile G.H."/>
            <person name="Hirakawa Y."/>
            <person name="Hopkins J.F."/>
            <person name="Kuo A."/>
            <person name="Rensing S.A."/>
            <person name="Schmutz J."/>
            <person name="Symeonidi A."/>
            <person name="Elias M."/>
            <person name="Eveleigh R.J."/>
            <person name="Herman E.K."/>
            <person name="Klute M.J."/>
            <person name="Nakayama T."/>
            <person name="Obornik M."/>
            <person name="Reyes-Prieto A."/>
            <person name="Armbrust E.V."/>
            <person name="Aves S.J."/>
            <person name="Beiko R.G."/>
            <person name="Coutinho P."/>
            <person name="Dacks J.B."/>
            <person name="Durnford D.G."/>
            <person name="Fast N.M."/>
            <person name="Green B.R."/>
            <person name="Grisdale C.J."/>
            <person name="Hempel F."/>
            <person name="Henrissat B."/>
            <person name="Hoppner M.P."/>
            <person name="Ishida K."/>
            <person name="Kim E."/>
            <person name="Koreny L."/>
            <person name="Kroth P.G."/>
            <person name="Liu Y."/>
            <person name="Malik S.B."/>
            <person name="Maier U.G."/>
            <person name="McRose D."/>
            <person name="Mock T."/>
            <person name="Neilson J.A."/>
            <person name="Onodera N.T."/>
            <person name="Poole A.M."/>
            <person name="Pritham E.J."/>
            <person name="Richards T.A."/>
            <person name="Rocap G."/>
            <person name="Roy S.W."/>
            <person name="Sarai C."/>
            <person name="Schaack S."/>
            <person name="Shirato S."/>
            <person name="Slamovits C.H."/>
            <person name="Spencer D.F."/>
            <person name="Suzuki S."/>
            <person name="Worden A.Z."/>
            <person name="Zauner S."/>
            <person name="Barry K."/>
            <person name="Bell C."/>
            <person name="Bharti A.K."/>
            <person name="Crow J.A."/>
            <person name="Grimwood J."/>
            <person name="Kramer R."/>
            <person name="Lindquist E."/>
            <person name="Lucas S."/>
            <person name="Salamov A."/>
            <person name="McFadden G.I."/>
            <person name="Lane C.E."/>
            <person name="Keeling P.J."/>
            <person name="Gray M.W."/>
            <person name="Grigoriev I.V."/>
            <person name="Archibald J.M."/>
        </authorList>
    </citation>
    <scope>NUCLEOTIDE SEQUENCE</scope>
    <source>
        <strain evidence="3 5">CCMP2712</strain>
    </source>
</reference>